<proteinExistence type="predicted"/>
<dbReference type="PANTHER" id="PTHR22916">
    <property type="entry name" value="GLYCOSYLTRANSFERASE"/>
    <property type="match status" value="1"/>
</dbReference>
<feature type="domain" description="Glycosyltransferase 2-like" evidence="1">
    <location>
        <begin position="5"/>
        <end position="120"/>
    </location>
</feature>
<dbReference type="EMBL" id="LAZR01006404">
    <property type="protein sequence ID" value="KKM92354.1"/>
    <property type="molecule type" value="Genomic_DNA"/>
</dbReference>
<dbReference type="CDD" id="cd00761">
    <property type="entry name" value="Glyco_tranf_GTA_type"/>
    <property type="match status" value="1"/>
</dbReference>
<dbReference type="SUPFAM" id="SSF53448">
    <property type="entry name" value="Nucleotide-diphospho-sugar transferases"/>
    <property type="match status" value="1"/>
</dbReference>
<gene>
    <name evidence="2" type="ORF">LCGC14_1219340</name>
</gene>
<accession>A0A0F9LBV2</accession>
<reference evidence="2" key="1">
    <citation type="journal article" date="2015" name="Nature">
        <title>Complex archaea that bridge the gap between prokaryotes and eukaryotes.</title>
        <authorList>
            <person name="Spang A."/>
            <person name="Saw J.H."/>
            <person name="Jorgensen S.L."/>
            <person name="Zaremba-Niedzwiedzka K."/>
            <person name="Martijn J."/>
            <person name="Lind A.E."/>
            <person name="van Eijk R."/>
            <person name="Schleper C."/>
            <person name="Guy L."/>
            <person name="Ettema T.J."/>
        </authorList>
    </citation>
    <scope>NUCLEOTIDE SEQUENCE</scope>
</reference>
<protein>
    <recommendedName>
        <fullName evidence="1">Glycosyltransferase 2-like domain-containing protein</fullName>
    </recommendedName>
</protein>
<evidence type="ECO:0000313" key="2">
    <source>
        <dbReference type="EMBL" id="KKM92354.1"/>
    </source>
</evidence>
<dbReference type="InterPro" id="IPR001173">
    <property type="entry name" value="Glyco_trans_2-like"/>
</dbReference>
<dbReference type="Gene3D" id="3.90.550.10">
    <property type="entry name" value="Spore Coat Polysaccharide Biosynthesis Protein SpsA, Chain A"/>
    <property type="match status" value="1"/>
</dbReference>
<comment type="caution">
    <text evidence="2">The sequence shown here is derived from an EMBL/GenBank/DDBJ whole genome shotgun (WGS) entry which is preliminary data.</text>
</comment>
<dbReference type="AlphaFoldDB" id="A0A0F9LBV2"/>
<name>A0A0F9LBV2_9ZZZZ</name>
<dbReference type="Pfam" id="PF00535">
    <property type="entry name" value="Glycos_transf_2"/>
    <property type="match status" value="1"/>
</dbReference>
<dbReference type="InterPro" id="IPR029044">
    <property type="entry name" value="Nucleotide-diphossugar_trans"/>
</dbReference>
<sequence length="225" mass="25055">MSGISVIIPVGPEAHHTDFLEECLESVAQQTHPAADVLLVDDMANLSIGGGTERLPQLRVWRAPWHLGVAGVFNCGVALAKTDLVFMLGADDKLLPNCLEKCVEAYLREGEIDAYYNVGVMHSDGREDQYIACHAAMVTKGLWRKTGGFPPESVVGAADTMFLSILLAHGPVPIIMVDGTEPLYWYRVHENTDTAQRRSWFSILHEVRNKLTADWRPPTWRRYSP</sequence>
<evidence type="ECO:0000259" key="1">
    <source>
        <dbReference type="Pfam" id="PF00535"/>
    </source>
</evidence>
<organism evidence="2">
    <name type="scientific">marine sediment metagenome</name>
    <dbReference type="NCBI Taxonomy" id="412755"/>
    <lineage>
        <taxon>unclassified sequences</taxon>
        <taxon>metagenomes</taxon>
        <taxon>ecological metagenomes</taxon>
    </lineage>
</organism>